<evidence type="ECO:0000259" key="2">
    <source>
        <dbReference type="PROSITE" id="PS50097"/>
    </source>
</evidence>
<accession>A0A015IPJ5</accession>
<feature type="compositionally biased region" description="Basic and acidic residues" evidence="1">
    <location>
        <begin position="386"/>
        <end position="414"/>
    </location>
</feature>
<protein>
    <recommendedName>
        <fullName evidence="2">BTB domain-containing protein</fullName>
    </recommendedName>
</protein>
<dbReference type="Gene3D" id="3.30.710.10">
    <property type="entry name" value="Potassium Channel Kv1.1, Chain A"/>
    <property type="match status" value="1"/>
</dbReference>
<dbReference type="CDD" id="cd18186">
    <property type="entry name" value="BTB_POZ_ZBTB_KLHL-like"/>
    <property type="match status" value="1"/>
</dbReference>
<dbReference type="PANTHER" id="PTHR24410:SF23">
    <property type="entry name" value="BTB DOMAIN-CONTAINING PROTEIN-RELATED"/>
    <property type="match status" value="1"/>
</dbReference>
<dbReference type="InterPro" id="IPR011705">
    <property type="entry name" value="BACK"/>
</dbReference>
<dbReference type="InterPro" id="IPR000210">
    <property type="entry name" value="BTB/POZ_dom"/>
</dbReference>
<dbReference type="Gene3D" id="1.25.40.420">
    <property type="match status" value="1"/>
</dbReference>
<dbReference type="SUPFAM" id="SSF54695">
    <property type="entry name" value="POZ domain"/>
    <property type="match status" value="1"/>
</dbReference>
<organism evidence="3 4">
    <name type="scientific">Rhizophagus irregularis (strain DAOM 197198w)</name>
    <name type="common">Glomus intraradices</name>
    <dbReference type="NCBI Taxonomy" id="1432141"/>
    <lineage>
        <taxon>Eukaryota</taxon>
        <taxon>Fungi</taxon>
        <taxon>Fungi incertae sedis</taxon>
        <taxon>Mucoromycota</taxon>
        <taxon>Glomeromycotina</taxon>
        <taxon>Glomeromycetes</taxon>
        <taxon>Glomerales</taxon>
        <taxon>Glomeraceae</taxon>
        <taxon>Rhizophagus</taxon>
    </lineage>
</organism>
<dbReference type="Proteomes" id="UP000022910">
    <property type="component" value="Unassembled WGS sequence"/>
</dbReference>
<proteinExistence type="predicted"/>
<dbReference type="EMBL" id="JEMT01027823">
    <property type="protein sequence ID" value="EXX56145.1"/>
    <property type="molecule type" value="Genomic_DNA"/>
</dbReference>
<dbReference type="Pfam" id="PF00651">
    <property type="entry name" value="BTB"/>
    <property type="match status" value="1"/>
</dbReference>
<evidence type="ECO:0000313" key="3">
    <source>
        <dbReference type="EMBL" id="EXX56145.1"/>
    </source>
</evidence>
<feature type="compositionally biased region" description="Polar residues" evidence="1">
    <location>
        <begin position="336"/>
        <end position="351"/>
    </location>
</feature>
<name>A0A015IPJ5_RHIIW</name>
<dbReference type="SMR" id="A0A015IPJ5"/>
<evidence type="ECO:0000313" key="4">
    <source>
        <dbReference type="Proteomes" id="UP000022910"/>
    </source>
</evidence>
<feature type="domain" description="BTB" evidence="2">
    <location>
        <begin position="24"/>
        <end position="97"/>
    </location>
</feature>
<evidence type="ECO:0000256" key="1">
    <source>
        <dbReference type="SAM" id="MobiDB-lite"/>
    </source>
</evidence>
<dbReference type="PANTHER" id="PTHR24410">
    <property type="entry name" value="HL07962P-RELATED"/>
    <property type="match status" value="1"/>
</dbReference>
<dbReference type="Pfam" id="PF07707">
    <property type="entry name" value="BACK"/>
    <property type="match status" value="1"/>
</dbReference>
<feature type="region of interest" description="Disordered" evidence="1">
    <location>
        <begin position="314"/>
        <end position="414"/>
    </location>
</feature>
<dbReference type="HOGENOM" id="CLU_021542_2_3_1"/>
<dbReference type="InterPro" id="IPR011333">
    <property type="entry name" value="SKP1/BTB/POZ_sf"/>
</dbReference>
<dbReference type="SMART" id="SM00225">
    <property type="entry name" value="BTB"/>
    <property type="match status" value="1"/>
</dbReference>
<dbReference type="AlphaFoldDB" id="A0A015IPJ5"/>
<keyword evidence="4" id="KW-1185">Reference proteome</keyword>
<dbReference type="InterPro" id="IPR051481">
    <property type="entry name" value="BTB-POZ/Galectin-3-binding"/>
</dbReference>
<gene>
    <name evidence="3" type="ORF">RirG_218960</name>
</gene>
<sequence length="414" mass="48839">MNENKLLPNLSQNLLEILNDDEYYDITIEVGTDPYVRVFRAHMVILYYRSPYLRRILSTNKKKDDETLSHIKLSNISPEIFEIILRYIYGGKISLNDYDNSDIIKVLVAANELNLQELVIYLQSFLIKNKKTWMEENFNFVYKTSFENNSFSELQNYCTGLITEEPDKIFKSPDFTSIPENLLISIVQNDNLKTSEVHIWENVLKWGFAQNPELPSEIANFSNDDLNTLKNTLKQCIPFIRLYDLTSKEFVDKVFPYREILPEGLCAYLLETFLTLSNPESRGVERNDRGRNDKVEDKDDTKWRNFRDRRSEERYDNHHNSMRKYDIRPSSESKAENSNNIRTLTTNTYTSLPMRKKLELKPRSSAAPNENVASRPSKPNPFGEAKPIDTDEAFRRVEERRRKQKKRNVDDYWF</sequence>
<feature type="compositionally biased region" description="Basic and acidic residues" evidence="1">
    <location>
        <begin position="314"/>
        <end position="335"/>
    </location>
</feature>
<dbReference type="PROSITE" id="PS50097">
    <property type="entry name" value="BTB"/>
    <property type="match status" value="1"/>
</dbReference>
<reference evidence="3 4" key="1">
    <citation type="submission" date="2014-02" db="EMBL/GenBank/DDBJ databases">
        <title>Single nucleus genome sequencing reveals high similarity among nuclei of an endomycorrhizal fungus.</title>
        <authorList>
            <person name="Lin K."/>
            <person name="Geurts R."/>
            <person name="Zhang Z."/>
            <person name="Limpens E."/>
            <person name="Saunders D.G."/>
            <person name="Mu D."/>
            <person name="Pang E."/>
            <person name="Cao H."/>
            <person name="Cha H."/>
            <person name="Lin T."/>
            <person name="Zhou Q."/>
            <person name="Shang Y."/>
            <person name="Li Y."/>
            <person name="Ivanov S."/>
            <person name="Sharma T."/>
            <person name="Velzen R.V."/>
            <person name="Ruijter N.D."/>
            <person name="Aanen D.K."/>
            <person name="Win J."/>
            <person name="Kamoun S."/>
            <person name="Bisseling T."/>
            <person name="Huang S."/>
        </authorList>
    </citation>
    <scope>NUCLEOTIDE SEQUENCE [LARGE SCALE GENOMIC DNA]</scope>
    <source>
        <strain evidence="4">DAOM197198w</strain>
    </source>
</reference>
<comment type="caution">
    <text evidence="3">The sequence shown here is derived from an EMBL/GenBank/DDBJ whole genome shotgun (WGS) entry which is preliminary data.</text>
</comment>